<dbReference type="EMBL" id="CAACYH010000004">
    <property type="protein sequence ID" value="VFB14385.1"/>
    <property type="molecule type" value="Genomic_DNA"/>
</dbReference>
<gene>
    <name evidence="1" type="ORF">NCTC7812_01937</name>
</gene>
<dbReference type="OrthoDB" id="1040639at2"/>
<reference evidence="1 2" key="1">
    <citation type="submission" date="2019-02" db="EMBL/GenBank/DDBJ databases">
        <authorList>
            <consortium name="Pathogen Informatics"/>
        </authorList>
    </citation>
    <scope>NUCLEOTIDE SEQUENCE [LARGE SCALE GENOMIC DNA]</scope>
    <source>
        <strain evidence="1 2">3012STDY7078512</strain>
    </source>
</reference>
<sequence length="121" mass="13829">MESYKNIEQRLRKAMKEQGTYSKAMDFPISLAAGSYMAYLKARDVVQDMDICTTRVSREGNEYKVVNPEYEVMIDMAEQTRKALRELRLTRATIEAGSDDDEVDILVKLVDDAGKKRPDKA</sequence>
<protein>
    <recommendedName>
        <fullName evidence="3">Phage terminase small subunit P27 family</fullName>
    </recommendedName>
</protein>
<dbReference type="Proteomes" id="UP000396835">
    <property type="component" value="Unassembled WGS sequence"/>
</dbReference>
<dbReference type="InterPro" id="IPR006448">
    <property type="entry name" value="Phage_term_ssu_P27"/>
</dbReference>
<dbReference type="AlphaFoldDB" id="A0A449I4K5"/>
<dbReference type="RefSeq" id="WP_131752388.1">
    <property type="nucleotide sequence ID" value="NZ_CAACYH010000004.1"/>
</dbReference>
<accession>A0A449I4K5</accession>
<evidence type="ECO:0000313" key="2">
    <source>
        <dbReference type="Proteomes" id="UP000396835"/>
    </source>
</evidence>
<name>A0A449I4K5_9BACE</name>
<dbReference type="Pfam" id="PF05119">
    <property type="entry name" value="Terminase_4"/>
    <property type="match status" value="1"/>
</dbReference>
<organism evidence="1 2">
    <name type="scientific">Prevotella heparinolytica</name>
    <dbReference type="NCBI Taxonomy" id="28113"/>
    <lineage>
        <taxon>Bacteria</taxon>
        <taxon>Pseudomonadati</taxon>
        <taxon>Bacteroidota</taxon>
        <taxon>Bacteroidia</taxon>
        <taxon>Bacteroidales</taxon>
        <taxon>Bacteroidaceae</taxon>
        <taxon>Bacteroides</taxon>
    </lineage>
</organism>
<evidence type="ECO:0000313" key="1">
    <source>
        <dbReference type="EMBL" id="VFB14385.1"/>
    </source>
</evidence>
<evidence type="ECO:0008006" key="3">
    <source>
        <dbReference type="Google" id="ProtNLM"/>
    </source>
</evidence>
<proteinExistence type="predicted"/>